<proteinExistence type="predicted"/>
<keyword evidence="2" id="KW-1185">Reference proteome</keyword>
<reference evidence="1 2" key="2">
    <citation type="journal article" date="2010" name="J. Bacteriol.">
        <title>Complete genome sequence of Beijerinckia indica subsp. indica.</title>
        <authorList>
            <person name="Tamas I."/>
            <person name="Dedysh S.N."/>
            <person name="Liesack W."/>
            <person name="Stott M.B."/>
            <person name="Alam M."/>
            <person name="Murrell J.C."/>
            <person name="Dunfield P.F."/>
        </authorList>
    </citation>
    <scope>NUCLEOTIDE SEQUENCE [LARGE SCALE GENOMIC DNA]</scope>
    <source>
        <strain evidence="2">ATCC 9039 / DSM 1715 / NCIMB 8712</strain>
    </source>
</reference>
<dbReference type="AlphaFoldDB" id="B2IHC1"/>
<accession>B2IHC1</accession>
<dbReference type="Proteomes" id="UP000001695">
    <property type="component" value="Chromosome"/>
</dbReference>
<dbReference type="HOGENOM" id="CLU_2858677_0_0_5"/>
<sequence>MRGRAKNQNESSPVPTWNGKNNLMLFAPRFFFKLAKVFPLIGHFLPFSSANLNEFLRFLQTLLH</sequence>
<name>B2IHC1_BEII9</name>
<gene>
    <name evidence="1" type="ordered locus">Bind_2293</name>
</gene>
<dbReference type="KEGG" id="bid:Bind_2293"/>
<organism evidence="1 2">
    <name type="scientific">Beijerinckia indica subsp. indica (strain ATCC 9039 / DSM 1715 / NCIMB 8712)</name>
    <dbReference type="NCBI Taxonomy" id="395963"/>
    <lineage>
        <taxon>Bacteria</taxon>
        <taxon>Pseudomonadati</taxon>
        <taxon>Pseudomonadota</taxon>
        <taxon>Alphaproteobacteria</taxon>
        <taxon>Hyphomicrobiales</taxon>
        <taxon>Beijerinckiaceae</taxon>
        <taxon>Beijerinckia</taxon>
    </lineage>
</organism>
<evidence type="ECO:0000313" key="2">
    <source>
        <dbReference type="Proteomes" id="UP000001695"/>
    </source>
</evidence>
<reference evidence="2" key="1">
    <citation type="submission" date="2008-03" db="EMBL/GenBank/DDBJ databases">
        <title>Complete sequence of chromosome of Beijerinckia indica subsp. indica ATCC 9039.</title>
        <authorList>
            <consortium name="US DOE Joint Genome Institute"/>
            <person name="Copeland A."/>
            <person name="Lucas S."/>
            <person name="Lapidus A."/>
            <person name="Glavina del Rio T."/>
            <person name="Dalin E."/>
            <person name="Tice H."/>
            <person name="Bruce D."/>
            <person name="Goodwin L."/>
            <person name="Pitluck S."/>
            <person name="LaButti K."/>
            <person name="Schmutz J."/>
            <person name="Larimer F."/>
            <person name="Land M."/>
            <person name="Hauser L."/>
            <person name="Kyrpides N."/>
            <person name="Mikhailova N."/>
            <person name="Dunfield P.F."/>
            <person name="Dedysh S.N."/>
            <person name="Liesack W."/>
            <person name="Saw J.H."/>
            <person name="Alam M."/>
            <person name="Chen Y."/>
            <person name="Murrell J.C."/>
            <person name="Richardson P."/>
        </authorList>
    </citation>
    <scope>NUCLEOTIDE SEQUENCE [LARGE SCALE GENOMIC DNA]</scope>
    <source>
        <strain evidence="2">ATCC 9039 / DSM 1715 / NCIMB 8712</strain>
    </source>
</reference>
<protein>
    <submittedName>
        <fullName evidence="1">Uncharacterized protein</fullName>
    </submittedName>
</protein>
<evidence type="ECO:0000313" key="1">
    <source>
        <dbReference type="EMBL" id="ACB95906.1"/>
    </source>
</evidence>
<dbReference type="EMBL" id="CP001016">
    <property type="protein sequence ID" value="ACB95906.1"/>
    <property type="molecule type" value="Genomic_DNA"/>
</dbReference>